<gene>
    <name evidence="6" type="ORF">DN412_24620</name>
</gene>
<dbReference type="Gene3D" id="1.10.10.10">
    <property type="entry name" value="Winged helix-like DNA-binding domain superfamily/Winged helix DNA-binding domain"/>
    <property type="match status" value="1"/>
</dbReference>
<dbReference type="InterPro" id="IPR000847">
    <property type="entry name" value="LysR_HTH_N"/>
</dbReference>
<evidence type="ECO:0000256" key="2">
    <source>
        <dbReference type="ARBA" id="ARBA00023015"/>
    </source>
</evidence>
<dbReference type="Pfam" id="PF03466">
    <property type="entry name" value="LysR_substrate"/>
    <property type="match status" value="1"/>
</dbReference>
<comment type="similarity">
    <text evidence="1">Belongs to the LysR transcriptional regulatory family.</text>
</comment>
<evidence type="ECO:0000256" key="3">
    <source>
        <dbReference type="ARBA" id="ARBA00023125"/>
    </source>
</evidence>
<dbReference type="Gene3D" id="3.40.190.290">
    <property type="match status" value="1"/>
</dbReference>
<dbReference type="InterPro" id="IPR036388">
    <property type="entry name" value="WH-like_DNA-bd_sf"/>
</dbReference>
<dbReference type="PRINTS" id="PR00039">
    <property type="entry name" value="HTHLYSR"/>
</dbReference>
<keyword evidence="7" id="KW-1185">Reference proteome</keyword>
<dbReference type="Proteomes" id="UP000255165">
    <property type="component" value="Unassembled WGS sequence"/>
</dbReference>
<evidence type="ECO:0000313" key="6">
    <source>
        <dbReference type="EMBL" id="RDK07735.1"/>
    </source>
</evidence>
<evidence type="ECO:0000256" key="4">
    <source>
        <dbReference type="ARBA" id="ARBA00023163"/>
    </source>
</evidence>
<dbReference type="RefSeq" id="WP_115213983.1">
    <property type="nucleotide sequence ID" value="NZ_QKWJ01000036.1"/>
</dbReference>
<dbReference type="PROSITE" id="PS50931">
    <property type="entry name" value="HTH_LYSR"/>
    <property type="match status" value="1"/>
</dbReference>
<dbReference type="PANTHER" id="PTHR30419:SF8">
    <property type="entry name" value="NITROGEN ASSIMILATION TRANSCRIPTIONAL ACTIVATOR-RELATED"/>
    <property type="match status" value="1"/>
</dbReference>
<evidence type="ECO:0000256" key="1">
    <source>
        <dbReference type="ARBA" id="ARBA00009437"/>
    </source>
</evidence>
<dbReference type="InterPro" id="IPR005119">
    <property type="entry name" value="LysR_subst-bd"/>
</dbReference>
<keyword evidence="2" id="KW-0805">Transcription regulation</keyword>
<dbReference type="AlphaFoldDB" id="A0A370NQ66"/>
<dbReference type="SUPFAM" id="SSF46785">
    <property type="entry name" value="Winged helix' DNA-binding domain"/>
    <property type="match status" value="1"/>
</dbReference>
<dbReference type="PANTHER" id="PTHR30419">
    <property type="entry name" value="HTH-TYPE TRANSCRIPTIONAL REGULATOR YBHD"/>
    <property type="match status" value="1"/>
</dbReference>
<dbReference type="InterPro" id="IPR036390">
    <property type="entry name" value="WH_DNA-bd_sf"/>
</dbReference>
<proteinExistence type="inferred from homology"/>
<name>A0A370NQ66_9BURK</name>
<protein>
    <submittedName>
        <fullName evidence="6">LysR family transcriptional regulator</fullName>
    </submittedName>
</protein>
<dbReference type="SUPFAM" id="SSF53850">
    <property type="entry name" value="Periplasmic binding protein-like II"/>
    <property type="match status" value="1"/>
</dbReference>
<accession>A0A370NQ66</accession>
<dbReference type="Pfam" id="PF00126">
    <property type="entry name" value="HTH_1"/>
    <property type="match status" value="1"/>
</dbReference>
<dbReference type="GO" id="GO:0005829">
    <property type="term" value="C:cytosol"/>
    <property type="evidence" value="ECO:0007669"/>
    <property type="project" value="TreeGrafter"/>
</dbReference>
<feature type="domain" description="HTH lysR-type" evidence="5">
    <location>
        <begin position="8"/>
        <end position="65"/>
    </location>
</feature>
<reference evidence="7" key="1">
    <citation type="submission" date="2018-06" db="EMBL/GenBank/DDBJ databases">
        <authorList>
            <person name="Feng T."/>
            <person name="Jeon C.O."/>
        </authorList>
    </citation>
    <scope>NUCLEOTIDE SEQUENCE [LARGE SCALE GENOMIC DNA]</scope>
    <source>
        <strain evidence="7">S23</strain>
    </source>
</reference>
<comment type="caution">
    <text evidence="6">The sequence shown here is derived from an EMBL/GenBank/DDBJ whole genome shotgun (WGS) entry which is preliminary data.</text>
</comment>
<keyword evidence="4" id="KW-0804">Transcription</keyword>
<evidence type="ECO:0000259" key="5">
    <source>
        <dbReference type="PROSITE" id="PS50931"/>
    </source>
</evidence>
<evidence type="ECO:0000313" key="7">
    <source>
        <dbReference type="Proteomes" id="UP000255165"/>
    </source>
</evidence>
<dbReference type="InterPro" id="IPR050950">
    <property type="entry name" value="HTH-type_LysR_regulators"/>
</dbReference>
<sequence>MTPFKGKLRPRHLEVILSVADLGNLSKAAGQLHMTQSGLSRAVAEVEDIVGGKLFERSAKGMVSTALGAVMCRYAALLLSDMHKAEADLAAVAGGGAGTLVIGCFSMFTRWPVAEAILAFRKSSPGVQITVEVGRHESLIERLDTGAIDLLISRSPRSLNGQTYRTVELTEDGVALACAPDHPLTRLPDVTMADCVRYPWISAPPGSLMHELIHTEVREAGLKPPEILGALSLELGRELVLSGEFLWLLAGSTARHLASLGEVAVLPVSFALNPGPIAAIWRRDRSSTRAARAFIVALRHAVGATHGS</sequence>
<keyword evidence="3" id="KW-0238">DNA-binding</keyword>
<dbReference type="GO" id="GO:0003700">
    <property type="term" value="F:DNA-binding transcription factor activity"/>
    <property type="evidence" value="ECO:0007669"/>
    <property type="project" value="InterPro"/>
</dbReference>
<organism evidence="6 7">
    <name type="scientific">Cupriavidus lacunae</name>
    <dbReference type="NCBI Taxonomy" id="2666307"/>
    <lineage>
        <taxon>Bacteria</taxon>
        <taxon>Pseudomonadati</taxon>
        <taxon>Pseudomonadota</taxon>
        <taxon>Betaproteobacteria</taxon>
        <taxon>Burkholderiales</taxon>
        <taxon>Burkholderiaceae</taxon>
        <taxon>Cupriavidus</taxon>
    </lineage>
</organism>
<dbReference type="EMBL" id="QKWJ01000036">
    <property type="protein sequence ID" value="RDK07735.1"/>
    <property type="molecule type" value="Genomic_DNA"/>
</dbReference>
<dbReference type="GO" id="GO:0003677">
    <property type="term" value="F:DNA binding"/>
    <property type="evidence" value="ECO:0007669"/>
    <property type="project" value="UniProtKB-KW"/>
</dbReference>